<evidence type="ECO:0000256" key="2">
    <source>
        <dbReference type="ARBA" id="ARBA00022490"/>
    </source>
</evidence>
<dbReference type="PANTHER" id="PTHR19302">
    <property type="entry name" value="GAMMA TUBULIN COMPLEX PROTEIN"/>
    <property type="match status" value="1"/>
</dbReference>
<keyword evidence="3 5" id="KW-0493">Microtubule</keyword>
<sequence length="897" mass="100514">MSFSALDDPFLSDAITDIPSFRVEHSTTWDGFRFDSSLESGLFRLDQTESKALSGLDTHILRLNLEDVPLPDLSAPASITESDVENEPQDGPKEESDQDEAANVWRLPEVINRKPQTELITWDTFLDSSHAERVSGYLSEAGARTYHAILLTAEENTSTKSVKIDALLSALFEMAMGRRSAIYAWDEKERKFTKRLPTIVAEGYSASILKELFETVSEVGRTTKLLTEHFEVSMDHFSASKVAFFGAANAALYTVHKYLESSRPNVVSLLQLKILIGKIELLITTLAECTEAVQSCNTDQAILSILAARAADVSVRHTGVGKVLQAIFDRVCRRLLEKLSEDIGLGSKRDSNPSAGVAVEGQQFGSGLLDRDLSAALSETQQSLALLRSHAPDCPILLPSVSDWTSSATLKVGYTFHTISKLQDEAVLYERTKKLLLVGPVKSVGTVPTIMPASGALDLHDPGAHQAKADSVFHLDLGLFTPTVTQVPTQEKDDLHEQVSYCLESPHVDDSPFEVDIEQALPLSVTPLISAQHRLLSYAVLELLFQQYNLVEHITLQRRFHFLSNASFSSKLGIALFDPDQVSGEGPRRSGASTGLRLQARDTWPPASSELRLALMGILSDSLATDRGLEDSISFAIRDMSAEELEKCRDVDFIYALDFLRLQYKPPNEVLELVFTPDILDKYDRVFQMLLRILRLHTLTQTMLRANDGDHKIIFEMHHFIISLADYCHNVVIDLHWRKFVDVLQNVKTHIDRKDYERTLRTVKSQDYVRALHEKTLDNILHGMFLKKKQSSIGSLLQDIFSTILRFAATRRRDGQKVDDPRNEITVDKRQLPAQFRVQVRQFLEALRAESLTDFPSTHDNSSGEELQEHTNLAEYLLLRLDMSGYWSGQRTGSFAV</sequence>
<dbReference type="OrthoDB" id="775571at2759"/>
<dbReference type="GO" id="GO:0000278">
    <property type="term" value="P:mitotic cell cycle"/>
    <property type="evidence" value="ECO:0007669"/>
    <property type="project" value="TreeGrafter"/>
</dbReference>
<dbReference type="Pfam" id="PF04130">
    <property type="entry name" value="GCP_C_terminal"/>
    <property type="match status" value="1"/>
</dbReference>
<evidence type="ECO:0000256" key="5">
    <source>
        <dbReference type="RuleBase" id="RU363050"/>
    </source>
</evidence>
<evidence type="ECO:0000256" key="3">
    <source>
        <dbReference type="ARBA" id="ARBA00022701"/>
    </source>
</evidence>
<keyword evidence="2 5" id="KW-0963">Cytoplasm</keyword>
<evidence type="ECO:0000256" key="6">
    <source>
        <dbReference type="SAM" id="MobiDB-lite"/>
    </source>
</evidence>
<dbReference type="Proteomes" id="UP000053599">
    <property type="component" value="Unassembled WGS sequence"/>
</dbReference>
<dbReference type="GO" id="GO:0000922">
    <property type="term" value="C:spindle pole"/>
    <property type="evidence" value="ECO:0007669"/>
    <property type="project" value="InterPro"/>
</dbReference>
<evidence type="ECO:0000256" key="1">
    <source>
        <dbReference type="ARBA" id="ARBA00010337"/>
    </source>
</evidence>
<organism evidence="8 9">
    <name type="scientific">Exophiala sideris</name>
    <dbReference type="NCBI Taxonomy" id="1016849"/>
    <lineage>
        <taxon>Eukaryota</taxon>
        <taxon>Fungi</taxon>
        <taxon>Dikarya</taxon>
        <taxon>Ascomycota</taxon>
        <taxon>Pezizomycotina</taxon>
        <taxon>Eurotiomycetes</taxon>
        <taxon>Chaetothyriomycetidae</taxon>
        <taxon>Chaetothyriales</taxon>
        <taxon>Herpotrichiellaceae</taxon>
        <taxon>Exophiala</taxon>
    </lineage>
</organism>
<dbReference type="GO" id="GO:0007020">
    <property type="term" value="P:microtubule nucleation"/>
    <property type="evidence" value="ECO:0007669"/>
    <property type="project" value="InterPro"/>
</dbReference>
<feature type="region of interest" description="Disordered" evidence="6">
    <location>
        <begin position="72"/>
        <end position="100"/>
    </location>
</feature>
<name>A0A0D1YH13_9EURO</name>
<dbReference type="PANTHER" id="PTHR19302:SF70">
    <property type="entry name" value="GAMMA-TUBULIN COMPLEX COMPONENT 6"/>
    <property type="match status" value="1"/>
</dbReference>
<comment type="subcellular location">
    <subcellularLocation>
        <location evidence="5">Cytoplasm</location>
        <location evidence="5">Cytoskeleton</location>
        <location evidence="5">Microtubule organizing center</location>
    </subcellularLocation>
</comment>
<comment type="similarity">
    <text evidence="1 5">Belongs to the TUBGCP family.</text>
</comment>
<dbReference type="STRING" id="1016849.A0A0D1YH13"/>
<dbReference type="GO" id="GO:0000930">
    <property type="term" value="C:gamma-tubulin complex"/>
    <property type="evidence" value="ECO:0007669"/>
    <property type="project" value="UniProtKB-ARBA"/>
</dbReference>
<keyword evidence="4 5" id="KW-0206">Cytoskeleton</keyword>
<dbReference type="GO" id="GO:0043015">
    <property type="term" value="F:gamma-tubulin binding"/>
    <property type="evidence" value="ECO:0007669"/>
    <property type="project" value="InterPro"/>
</dbReference>
<dbReference type="InterPro" id="IPR042241">
    <property type="entry name" value="GCP_C_sf"/>
</dbReference>
<dbReference type="HOGENOM" id="CLU_006331_0_0_1"/>
<protein>
    <recommendedName>
        <fullName evidence="5">Spindle pole body component</fullName>
    </recommendedName>
</protein>
<dbReference type="GO" id="GO:0005816">
    <property type="term" value="C:spindle pole body"/>
    <property type="evidence" value="ECO:0007669"/>
    <property type="project" value="UniProtKB-ARBA"/>
</dbReference>
<accession>A0A0D1YH13</accession>
<evidence type="ECO:0000313" key="9">
    <source>
        <dbReference type="Proteomes" id="UP000053599"/>
    </source>
</evidence>
<dbReference type="GO" id="GO:0031122">
    <property type="term" value="P:cytoplasmic microtubule organization"/>
    <property type="evidence" value="ECO:0007669"/>
    <property type="project" value="TreeGrafter"/>
</dbReference>
<gene>
    <name evidence="8" type="ORF">PV11_07787</name>
</gene>
<dbReference type="GO" id="GO:0051321">
    <property type="term" value="P:meiotic cell cycle"/>
    <property type="evidence" value="ECO:0007669"/>
    <property type="project" value="TreeGrafter"/>
</dbReference>
<reference evidence="8 9" key="1">
    <citation type="submission" date="2015-01" db="EMBL/GenBank/DDBJ databases">
        <title>The Genome Sequence of Exophiala sideris CBS121828.</title>
        <authorList>
            <consortium name="The Broad Institute Genomics Platform"/>
            <person name="Cuomo C."/>
            <person name="de Hoog S."/>
            <person name="Gorbushina A."/>
            <person name="Stielow B."/>
            <person name="Teixiera M."/>
            <person name="Abouelleil A."/>
            <person name="Chapman S.B."/>
            <person name="Priest M."/>
            <person name="Young S.K."/>
            <person name="Wortman J."/>
            <person name="Nusbaum C."/>
            <person name="Birren B."/>
        </authorList>
    </citation>
    <scope>NUCLEOTIDE SEQUENCE [LARGE SCALE GENOMIC DNA]</scope>
    <source>
        <strain evidence="8 9">CBS 121828</strain>
    </source>
</reference>
<dbReference type="EMBL" id="KN846953">
    <property type="protein sequence ID" value="KIV80274.1"/>
    <property type="molecule type" value="Genomic_DNA"/>
</dbReference>
<proteinExistence type="inferred from homology"/>
<dbReference type="InterPro" id="IPR040457">
    <property type="entry name" value="GCP_C"/>
</dbReference>
<dbReference type="Gene3D" id="1.20.120.1900">
    <property type="entry name" value="Gamma-tubulin complex, C-terminal domain"/>
    <property type="match status" value="1"/>
</dbReference>
<dbReference type="GO" id="GO:0051011">
    <property type="term" value="F:microtubule minus-end binding"/>
    <property type="evidence" value="ECO:0007669"/>
    <property type="project" value="TreeGrafter"/>
</dbReference>
<evidence type="ECO:0000313" key="8">
    <source>
        <dbReference type="EMBL" id="KIV80274.1"/>
    </source>
</evidence>
<dbReference type="GO" id="GO:0005874">
    <property type="term" value="C:microtubule"/>
    <property type="evidence" value="ECO:0007669"/>
    <property type="project" value="UniProtKB-KW"/>
</dbReference>
<evidence type="ECO:0000259" key="7">
    <source>
        <dbReference type="Pfam" id="PF04130"/>
    </source>
</evidence>
<feature type="domain" description="Gamma tubulin complex component C-terminal" evidence="7">
    <location>
        <begin position="550"/>
        <end position="887"/>
    </location>
</feature>
<dbReference type="InterPro" id="IPR007259">
    <property type="entry name" value="GCP"/>
</dbReference>
<evidence type="ECO:0000256" key="4">
    <source>
        <dbReference type="ARBA" id="ARBA00023212"/>
    </source>
</evidence>
<dbReference type="AlphaFoldDB" id="A0A0D1YH13"/>
<dbReference type="GO" id="GO:0051225">
    <property type="term" value="P:spindle assembly"/>
    <property type="evidence" value="ECO:0007669"/>
    <property type="project" value="TreeGrafter"/>
</dbReference>